<dbReference type="SUPFAM" id="SSF57903">
    <property type="entry name" value="FYVE/PHD zinc finger"/>
    <property type="match status" value="1"/>
</dbReference>
<dbReference type="OrthoDB" id="165675at2759"/>
<evidence type="ECO:0000313" key="8">
    <source>
        <dbReference type="Proteomes" id="UP000332933"/>
    </source>
</evidence>
<evidence type="ECO:0000256" key="1">
    <source>
        <dbReference type="ARBA" id="ARBA00022723"/>
    </source>
</evidence>
<dbReference type="AlphaFoldDB" id="A0A485LU03"/>
<keyword evidence="3" id="KW-0862">Zinc</keyword>
<dbReference type="InterPro" id="IPR011011">
    <property type="entry name" value="Znf_FYVE_PHD"/>
</dbReference>
<dbReference type="Pfam" id="PF01852">
    <property type="entry name" value="START"/>
    <property type="match status" value="1"/>
</dbReference>
<dbReference type="PANTHER" id="PTHR13510">
    <property type="entry name" value="FYVE-FINGER-CONTAINING RAB5 EFFECTOR PROTEIN RABENOSYN-5-RELATED"/>
    <property type="match status" value="1"/>
</dbReference>
<dbReference type="EMBL" id="VJMH01007365">
    <property type="protein sequence ID" value="KAF0683814.1"/>
    <property type="molecule type" value="Genomic_DNA"/>
</dbReference>
<evidence type="ECO:0000256" key="2">
    <source>
        <dbReference type="ARBA" id="ARBA00022771"/>
    </source>
</evidence>
<dbReference type="SMART" id="SM00064">
    <property type="entry name" value="FYVE"/>
    <property type="match status" value="1"/>
</dbReference>
<keyword evidence="2 4" id="KW-0863">Zinc-finger</keyword>
<dbReference type="InterPro" id="IPR013083">
    <property type="entry name" value="Znf_RING/FYVE/PHD"/>
</dbReference>
<dbReference type="EMBL" id="CAADRA010007391">
    <property type="protein sequence ID" value="VFU00799.1"/>
    <property type="molecule type" value="Genomic_DNA"/>
</dbReference>
<dbReference type="InterPro" id="IPR023393">
    <property type="entry name" value="START-like_dom_sf"/>
</dbReference>
<organism evidence="7 8">
    <name type="scientific">Aphanomyces stellatus</name>
    <dbReference type="NCBI Taxonomy" id="120398"/>
    <lineage>
        <taxon>Eukaryota</taxon>
        <taxon>Sar</taxon>
        <taxon>Stramenopiles</taxon>
        <taxon>Oomycota</taxon>
        <taxon>Saprolegniomycetes</taxon>
        <taxon>Saprolegniales</taxon>
        <taxon>Verrucalvaceae</taxon>
        <taxon>Aphanomyces</taxon>
    </lineage>
</organism>
<dbReference type="PANTHER" id="PTHR13510:SF44">
    <property type="entry name" value="RABENOSYN-5"/>
    <property type="match status" value="1"/>
</dbReference>
<dbReference type="InterPro" id="IPR052727">
    <property type="entry name" value="Rab4/Rab5_effector"/>
</dbReference>
<dbReference type="InterPro" id="IPR002913">
    <property type="entry name" value="START_lipid-bd_dom"/>
</dbReference>
<dbReference type="InterPro" id="IPR017455">
    <property type="entry name" value="Znf_FYVE-rel"/>
</dbReference>
<dbReference type="GO" id="GO:0008270">
    <property type="term" value="F:zinc ion binding"/>
    <property type="evidence" value="ECO:0007669"/>
    <property type="project" value="UniProtKB-KW"/>
</dbReference>
<accession>A0A485LU03</accession>
<evidence type="ECO:0000256" key="4">
    <source>
        <dbReference type="PROSITE-ProRule" id="PRU00091"/>
    </source>
</evidence>
<evidence type="ECO:0000313" key="6">
    <source>
        <dbReference type="EMBL" id="KAF0683814.1"/>
    </source>
</evidence>
<dbReference type="Proteomes" id="UP000332933">
    <property type="component" value="Unassembled WGS sequence"/>
</dbReference>
<reference evidence="6" key="2">
    <citation type="submission" date="2019-06" db="EMBL/GenBank/DDBJ databases">
        <title>Genomics analysis of Aphanomyces spp. identifies a new class of oomycete effector associated with host adaptation.</title>
        <authorList>
            <person name="Gaulin E."/>
        </authorList>
    </citation>
    <scope>NUCLEOTIDE SEQUENCE</scope>
    <source>
        <strain evidence="6">CBS 578.67</strain>
    </source>
</reference>
<dbReference type="Gene3D" id="3.30.40.10">
    <property type="entry name" value="Zinc/RING finger domain, C3HC4 (zinc finger)"/>
    <property type="match status" value="1"/>
</dbReference>
<dbReference type="Gene3D" id="3.30.530.20">
    <property type="match status" value="1"/>
</dbReference>
<sequence length="406" mass="45505">MKLPLSAEFFPRPPLSSTQVAAIKQIARRTTVELVDHARVTGGPIQWTLSADEKYVKIFKGHDSQAPPGVTSWLAESMVCATLDEIQRMFYCANTAAYKTYIQTFYDEVKDGVKLYDIVTPTSDTPHHFIGVNWVAQVLPAHGFVVKNRDWCFVECQRDCVIDGKRAWVRSFRSIELPDACPNLYDAMGFIRAEHHRSGIVYIETDHPGVLRVLHLSQVYLHGDLMRNLNLLESVVQYGVKRRSKTMATRIERALRAHRLGATPFVLAVPPTTTDGPIGDSTTCTLCCKRFGLLGRRVQCQKCGHVVCRRAKCSALWDVPLQGHVFSRRICTLCSTGGGADALARHERRDASYVIADDDQCSTSTSHETEQSRCFDDAELDKVLMTYSGLDLKLSGQDDDLRFCVT</sequence>
<evidence type="ECO:0000259" key="5">
    <source>
        <dbReference type="PROSITE" id="PS50178"/>
    </source>
</evidence>
<keyword evidence="1" id="KW-0479">Metal-binding</keyword>
<reference evidence="7 8" key="1">
    <citation type="submission" date="2019-03" db="EMBL/GenBank/DDBJ databases">
        <authorList>
            <person name="Gaulin E."/>
            <person name="Dumas B."/>
        </authorList>
    </citation>
    <scope>NUCLEOTIDE SEQUENCE [LARGE SCALE GENOMIC DNA]</scope>
    <source>
        <strain evidence="7">CBS 568.67</strain>
    </source>
</reference>
<dbReference type="GO" id="GO:0008289">
    <property type="term" value="F:lipid binding"/>
    <property type="evidence" value="ECO:0007669"/>
    <property type="project" value="InterPro"/>
</dbReference>
<dbReference type="CDD" id="cd00065">
    <property type="entry name" value="FYVE_like_SF"/>
    <property type="match status" value="1"/>
</dbReference>
<dbReference type="SUPFAM" id="SSF55961">
    <property type="entry name" value="Bet v1-like"/>
    <property type="match status" value="1"/>
</dbReference>
<dbReference type="PROSITE" id="PS50178">
    <property type="entry name" value="ZF_FYVE"/>
    <property type="match status" value="1"/>
</dbReference>
<dbReference type="InterPro" id="IPR000306">
    <property type="entry name" value="Znf_FYVE"/>
</dbReference>
<name>A0A485LU03_9STRA</name>
<keyword evidence="8" id="KW-1185">Reference proteome</keyword>
<proteinExistence type="predicted"/>
<gene>
    <name evidence="7" type="primary">Aste57867_24157</name>
    <name evidence="6" type="ORF">As57867_024083</name>
    <name evidence="7" type="ORF">ASTE57867_24157</name>
</gene>
<evidence type="ECO:0000313" key="7">
    <source>
        <dbReference type="EMBL" id="VFU00799.1"/>
    </source>
</evidence>
<feature type="domain" description="FYVE-type" evidence="5">
    <location>
        <begin position="278"/>
        <end position="334"/>
    </location>
</feature>
<protein>
    <submittedName>
        <fullName evidence="7">Aste57867_24157 protein</fullName>
    </submittedName>
</protein>
<evidence type="ECO:0000256" key="3">
    <source>
        <dbReference type="ARBA" id="ARBA00022833"/>
    </source>
</evidence>